<proteinExistence type="predicted"/>
<comment type="caution">
    <text evidence="1">The sequence shown here is derived from an EMBL/GenBank/DDBJ whole genome shotgun (WGS) entry which is preliminary data.</text>
</comment>
<name>A0AAV8VEJ1_9CUCU</name>
<evidence type="ECO:0008006" key="3">
    <source>
        <dbReference type="Google" id="ProtNLM"/>
    </source>
</evidence>
<protein>
    <recommendedName>
        <fullName evidence="3">HTH psq-type domain-containing protein</fullName>
    </recommendedName>
</protein>
<dbReference type="Proteomes" id="UP001159042">
    <property type="component" value="Unassembled WGS sequence"/>
</dbReference>
<evidence type="ECO:0000313" key="1">
    <source>
        <dbReference type="EMBL" id="KAJ8912427.1"/>
    </source>
</evidence>
<reference evidence="1 2" key="1">
    <citation type="journal article" date="2023" name="Insect Mol. Biol.">
        <title>Genome sequencing provides insights into the evolution of gene families encoding plant cell wall-degrading enzymes in longhorned beetles.</title>
        <authorList>
            <person name="Shin N.R."/>
            <person name="Okamura Y."/>
            <person name="Kirsch R."/>
            <person name="Pauchet Y."/>
        </authorList>
    </citation>
    <scope>NUCLEOTIDE SEQUENCE [LARGE SCALE GENOMIC DNA]</scope>
    <source>
        <strain evidence="1">EAD_L_NR</strain>
    </source>
</reference>
<gene>
    <name evidence="1" type="ORF">NQ315_006093</name>
</gene>
<evidence type="ECO:0000313" key="2">
    <source>
        <dbReference type="Proteomes" id="UP001159042"/>
    </source>
</evidence>
<organism evidence="1 2">
    <name type="scientific">Exocentrus adspersus</name>
    <dbReference type="NCBI Taxonomy" id="1586481"/>
    <lineage>
        <taxon>Eukaryota</taxon>
        <taxon>Metazoa</taxon>
        <taxon>Ecdysozoa</taxon>
        <taxon>Arthropoda</taxon>
        <taxon>Hexapoda</taxon>
        <taxon>Insecta</taxon>
        <taxon>Pterygota</taxon>
        <taxon>Neoptera</taxon>
        <taxon>Endopterygota</taxon>
        <taxon>Coleoptera</taxon>
        <taxon>Polyphaga</taxon>
        <taxon>Cucujiformia</taxon>
        <taxon>Chrysomeloidea</taxon>
        <taxon>Cerambycidae</taxon>
        <taxon>Lamiinae</taxon>
        <taxon>Acanthocinini</taxon>
        <taxon>Exocentrus</taxon>
    </lineage>
</organism>
<accession>A0AAV8VEJ1</accession>
<dbReference type="AlphaFoldDB" id="A0AAV8VEJ1"/>
<dbReference type="EMBL" id="JANEYG010000130">
    <property type="protein sequence ID" value="KAJ8912427.1"/>
    <property type="molecule type" value="Genomic_DNA"/>
</dbReference>
<keyword evidence="2" id="KW-1185">Reference proteome</keyword>
<sequence>MATWYTLNQNILVHTEPVHCVPTIDYSANVLFRSDIMARKKRERKVGKTSSKEMRRGLLLIRGGSSIREAAHTAGIPYPTLRRYWIQSNQAPESMTYVPQYEINRVFSEEQENALKE</sequence>